<feature type="region of interest" description="Disordered" evidence="1">
    <location>
        <begin position="64"/>
        <end position="126"/>
    </location>
</feature>
<sequence length="126" mass="13678">MLLNFRSAPGRDTAQRATSLERRTTSREQGTELTDASATRLIDPRTRDWAYGVAERLGVGLGLLAPLRQPGDPAGVLRPGWRPRRGSPPGEDAVHGEAVSPRQCPPTTLHSSDDRPEEPRCVSPCS</sequence>
<dbReference type="EMBL" id="BMTD01000016">
    <property type="protein sequence ID" value="GGV14026.1"/>
    <property type="molecule type" value="Genomic_DNA"/>
</dbReference>
<protein>
    <submittedName>
        <fullName evidence="2">Uncharacterized protein</fullName>
    </submittedName>
</protein>
<proteinExistence type="predicted"/>
<dbReference type="AlphaFoldDB" id="A0A918IGC1"/>
<comment type="caution">
    <text evidence="2">The sequence shown here is derived from an EMBL/GenBank/DDBJ whole genome shotgun (WGS) entry which is preliminary data.</text>
</comment>
<reference evidence="2" key="1">
    <citation type="journal article" date="2014" name="Int. J. Syst. Evol. Microbiol.">
        <title>Complete genome sequence of Corynebacterium casei LMG S-19264T (=DSM 44701T), isolated from a smear-ripened cheese.</title>
        <authorList>
            <consortium name="US DOE Joint Genome Institute (JGI-PGF)"/>
            <person name="Walter F."/>
            <person name="Albersmeier A."/>
            <person name="Kalinowski J."/>
            <person name="Ruckert C."/>
        </authorList>
    </citation>
    <scope>NUCLEOTIDE SEQUENCE</scope>
    <source>
        <strain evidence="2">JCM 4369</strain>
    </source>
</reference>
<accession>A0A918IGC1</accession>
<name>A0A918IGC1_9ACTN</name>
<dbReference type="Gene3D" id="3.30.420.40">
    <property type="match status" value="1"/>
</dbReference>
<evidence type="ECO:0000256" key="1">
    <source>
        <dbReference type="SAM" id="MobiDB-lite"/>
    </source>
</evidence>
<dbReference type="Proteomes" id="UP000618795">
    <property type="component" value="Unassembled WGS sequence"/>
</dbReference>
<dbReference type="InterPro" id="IPR043129">
    <property type="entry name" value="ATPase_NBD"/>
</dbReference>
<reference evidence="2" key="2">
    <citation type="submission" date="2020-09" db="EMBL/GenBank/DDBJ databases">
        <authorList>
            <person name="Sun Q."/>
            <person name="Ohkuma M."/>
        </authorList>
    </citation>
    <scope>NUCLEOTIDE SEQUENCE</scope>
    <source>
        <strain evidence="2">JCM 4369</strain>
    </source>
</reference>
<feature type="compositionally biased region" description="Basic and acidic residues" evidence="1">
    <location>
        <begin position="19"/>
        <end position="30"/>
    </location>
</feature>
<keyword evidence="3" id="KW-1185">Reference proteome</keyword>
<feature type="region of interest" description="Disordered" evidence="1">
    <location>
        <begin position="1"/>
        <end position="39"/>
    </location>
</feature>
<evidence type="ECO:0000313" key="2">
    <source>
        <dbReference type="EMBL" id="GGV14026.1"/>
    </source>
</evidence>
<evidence type="ECO:0000313" key="3">
    <source>
        <dbReference type="Proteomes" id="UP000618795"/>
    </source>
</evidence>
<gene>
    <name evidence="2" type="ORF">GCM10010260_61370</name>
</gene>
<feature type="compositionally biased region" description="Basic and acidic residues" evidence="1">
    <location>
        <begin position="111"/>
        <end position="120"/>
    </location>
</feature>
<dbReference type="SUPFAM" id="SSF53067">
    <property type="entry name" value="Actin-like ATPase domain"/>
    <property type="match status" value="1"/>
</dbReference>
<organism evidence="2 3">
    <name type="scientific">Streptomyces filipinensis</name>
    <dbReference type="NCBI Taxonomy" id="66887"/>
    <lineage>
        <taxon>Bacteria</taxon>
        <taxon>Bacillati</taxon>
        <taxon>Actinomycetota</taxon>
        <taxon>Actinomycetes</taxon>
        <taxon>Kitasatosporales</taxon>
        <taxon>Streptomycetaceae</taxon>
        <taxon>Streptomyces</taxon>
    </lineage>
</organism>